<evidence type="ECO:0000313" key="2">
    <source>
        <dbReference type="EMBL" id="EDR02700.1"/>
    </source>
</evidence>
<feature type="compositionally biased region" description="Polar residues" evidence="1">
    <location>
        <begin position="922"/>
        <end position="931"/>
    </location>
</feature>
<dbReference type="GeneID" id="6082284"/>
<dbReference type="Proteomes" id="UP000001194">
    <property type="component" value="Unassembled WGS sequence"/>
</dbReference>
<dbReference type="InParanoid" id="B0DRZ8"/>
<name>B0DRZ8_LACBS</name>
<feature type="region of interest" description="Disordered" evidence="1">
    <location>
        <begin position="922"/>
        <end position="959"/>
    </location>
</feature>
<protein>
    <submittedName>
        <fullName evidence="2">Predicted protein</fullName>
    </submittedName>
</protein>
<dbReference type="AlphaFoldDB" id="B0DRZ8"/>
<accession>B0DRZ8</accession>
<proteinExistence type="predicted"/>
<dbReference type="KEGG" id="lbc:LACBIDRAFT_332217"/>
<dbReference type="EMBL" id="DS547129">
    <property type="protein sequence ID" value="EDR02700.1"/>
    <property type="molecule type" value="Genomic_DNA"/>
</dbReference>
<evidence type="ECO:0000256" key="1">
    <source>
        <dbReference type="SAM" id="MobiDB-lite"/>
    </source>
</evidence>
<evidence type="ECO:0000313" key="3">
    <source>
        <dbReference type="Proteomes" id="UP000001194"/>
    </source>
</evidence>
<dbReference type="RefSeq" id="XP_001886744.1">
    <property type="nucleotide sequence ID" value="XM_001886709.1"/>
</dbReference>
<keyword evidence="3" id="KW-1185">Reference proteome</keyword>
<sequence length="1205" mass="132726">MIANQWLDFSQEKNHASKEWNEKNALHESLIVYSLLASCDGATSFNLSHETTKMFSCLIMRMSSRRPIPPPPSSAGASASTRPSALTKMMDMPELELSAKERVVATWNLQRRRDWGEIKRCLVDSQRMRDWGGLGENLDWLSQAEISNFSKSQRILPRSLYLSHQFSFHTLGEDYHALVRKEVEVNDFSSTTTKGGAGESFVEGSFSSSPRDIRRFSTSFDEPLVSALGAGFNHSPQYNQAITPMIRREIQHKVRFPLLAPRSDSSVSLEFDEEDEDFLGGGVDALLDAPVPLPKQREGSSASRGTSRDDAVSVDSSLSASSVNVNIDVDVRIGTVDEGHLAGVGLPRQDQRYGPERGSGGMVYAPQGSHLRLVDRYAEQPQASYIDPDLMSTWSTGLHTFSFPRLGSNTHFHSCSLPARRRTASAVRSSQASRGSMHLTKCSGQVDMGRKNGTSRRLWESIQKVPNFESPNRRRSACPPIHTAHDGTPSRVVVFVTSVFAFASLARLLTLFNNMICFLSVSLSYLTTLPLVFSISSCSIRMSQPHETPSIQCITCKRNVQYAPVKSDANGNQGRLLAKCLHTDPSTGVKCNFFRWLAGSRTPSLSPRLASTSQLPAVDQHGGPVLLTSISDAAGAPPASQKQSCATMGCSSTRIRKGCGRRMCKAHCLEAGGCADPAHKALQSTTAPYTVAVPPPPTPIFPAHMNPIGVPRSTSAGFIEPNPPPGPLTGAASSSCVPRNARTEPTFSSHMTELYTAQMAREEQLREDRRQAEAIRLESKRKVQQTAFVYAWMEDGVAPVLFEVQEGFVWPHFILNEAVLDSAGFVDISVNTRFNIFRFNLNHWTWVKLNHVVELKDAPRIFIKATHVQRCQDFELFLSTTSLSAASPNIRTNLARERAYVKRKTTEYELSQGSKLPFVKNTHNLSPNGVVSTPKRPRYQRHEESPTPTLTTYRPPAPPPKFIGNFAPGATRVVKKSAAARRRELMDSYDSDSGLELTDLELAMPFVTHSSATSSIHVNSAAPLSTCRINPSASSSASHMNSAASSANSLSTSRINSTTSHVDSSAPSSIVSVVPFLIPNKRISKKPRWPADFFAASIANFFDEVEDSASDTQVCSLFEYHFGRWVDYKRSTYYDHRQRWQEATLEAKQAVLSAGQTEAGCWLNFMSMTRAPRAHIKAARRLNVDQLAMVDSDVMEISSGSDGDA</sequence>
<reference evidence="2 3" key="1">
    <citation type="journal article" date="2008" name="Nature">
        <title>The genome of Laccaria bicolor provides insights into mycorrhizal symbiosis.</title>
        <authorList>
            <person name="Martin F."/>
            <person name="Aerts A."/>
            <person name="Ahren D."/>
            <person name="Brun A."/>
            <person name="Danchin E.G.J."/>
            <person name="Duchaussoy F."/>
            <person name="Gibon J."/>
            <person name="Kohler A."/>
            <person name="Lindquist E."/>
            <person name="Pereda V."/>
            <person name="Salamov A."/>
            <person name="Shapiro H.J."/>
            <person name="Wuyts J."/>
            <person name="Blaudez D."/>
            <person name="Buee M."/>
            <person name="Brokstein P."/>
            <person name="Canbaeck B."/>
            <person name="Cohen D."/>
            <person name="Courty P.E."/>
            <person name="Coutinho P.M."/>
            <person name="Delaruelle C."/>
            <person name="Detter J.C."/>
            <person name="Deveau A."/>
            <person name="DiFazio S."/>
            <person name="Duplessis S."/>
            <person name="Fraissinet-Tachet L."/>
            <person name="Lucic E."/>
            <person name="Frey-Klett P."/>
            <person name="Fourrey C."/>
            <person name="Feussner I."/>
            <person name="Gay G."/>
            <person name="Grimwood J."/>
            <person name="Hoegger P.J."/>
            <person name="Jain P."/>
            <person name="Kilaru S."/>
            <person name="Labbe J."/>
            <person name="Lin Y.C."/>
            <person name="Legue V."/>
            <person name="Le Tacon F."/>
            <person name="Marmeisse R."/>
            <person name="Melayah D."/>
            <person name="Montanini B."/>
            <person name="Muratet M."/>
            <person name="Nehls U."/>
            <person name="Niculita-Hirzel H."/>
            <person name="Oudot-Le Secq M.P."/>
            <person name="Peter M."/>
            <person name="Quesneville H."/>
            <person name="Rajashekar B."/>
            <person name="Reich M."/>
            <person name="Rouhier N."/>
            <person name="Schmutz J."/>
            <person name="Yin T."/>
            <person name="Chalot M."/>
            <person name="Henrissat B."/>
            <person name="Kuees U."/>
            <person name="Lucas S."/>
            <person name="Van de Peer Y."/>
            <person name="Podila G.K."/>
            <person name="Polle A."/>
            <person name="Pukkila P.J."/>
            <person name="Richardson P.M."/>
            <person name="Rouze P."/>
            <person name="Sanders I.R."/>
            <person name="Stajich J.E."/>
            <person name="Tunlid A."/>
            <person name="Tuskan G."/>
            <person name="Grigoriev I.V."/>
        </authorList>
    </citation>
    <scope>NUCLEOTIDE SEQUENCE [LARGE SCALE GENOMIC DNA]</scope>
    <source>
        <strain evidence="3">S238N-H82 / ATCC MYA-4686</strain>
    </source>
</reference>
<dbReference type="HOGENOM" id="CLU_270318_0_0_1"/>
<feature type="region of interest" description="Disordered" evidence="1">
    <location>
        <begin position="289"/>
        <end position="315"/>
    </location>
</feature>
<dbReference type="OrthoDB" id="25778at2759"/>
<gene>
    <name evidence="2" type="ORF">LACBIDRAFT_332217</name>
</gene>
<organism evidence="3">
    <name type="scientific">Laccaria bicolor (strain S238N-H82 / ATCC MYA-4686)</name>
    <name type="common">Bicoloured deceiver</name>
    <name type="synonym">Laccaria laccata var. bicolor</name>
    <dbReference type="NCBI Taxonomy" id="486041"/>
    <lineage>
        <taxon>Eukaryota</taxon>
        <taxon>Fungi</taxon>
        <taxon>Dikarya</taxon>
        <taxon>Basidiomycota</taxon>
        <taxon>Agaricomycotina</taxon>
        <taxon>Agaricomycetes</taxon>
        <taxon>Agaricomycetidae</taxon>
        <taxon>Agaricales</taxon>
        <taxon>Agaricineae</taxon>
        <taxon>Hydnangiaceae</taxon>
        <taxon>Laccaria</taxon>
    </lineage>
</organism>